<dbReference type="Proteomes" id="UP000061809">
    <property type="component" value="Chromosome"/>
</dbReference>
<dbReference type="KEGG" id="bcel:BcellWH2_01083"/>
<dbReference type="PANTHER" id="PTHR34825">
    <property type="entry name" value="CONSERVED PROTEIN, WITH A WEAK D-GALACTARATE DEHYDRATASE/ALTRONATE HYDROLASE DOMAIN"/>
    <property type="match status" value="1"/>
</dbReference>
<dbReference type="RefSeq" id="WP_029428442.1">
    <property type="nucleotide sequence ID" value="NZ_CP012801.1"/>
</dbReference>
<name>A0A0P0GC04_9BACE</name>
<dbReference type="Pfam" id="PF08011">
    <property type="entry name" value="PDDEXK_9"/>
    <property type="match status" value="1"/>
</dbReference>
<dbReference type="InterPro" id="IPR018631">
    <property type="entry name" value="AAA-ATPase-like_dom"/>
</dbReference>
<evidence type="ECO:0000313" key="2">
    <source>
        <dbReference type="EMBL" id="ALJ58345.1"/>
    </source>
</evidence>
<sequence length="522" mass="60561">MEYNALLRKLPIGIQTFADIRQGNYLYVDKTALVWRIANTGKPYFLSRPRRFGKSLLLSTFETYFKGQKELFEGLAIEKMETEWKKFPVLHLDLNAKKYETPADLIAMLNQALEKWEAVYGNEKKDRSPEERFAYVIERAYEQAGCGVVVLVDEYDKPLLQALDNDALLEDYRKTLKAFYGVLKSADRYLRFAFLTGVTKFSQVSVFSDLNQLNDISLDYSYATVCGITRTELVETFTPEIEEFGRVNKLSAEETVDKMARQYDGYHFHPKGDGVFNPFSVLNAFSKRELGDYWFQTGTPTFLVEMLRKSEYDLRILLDGIEAPASMFSEYRVEANNPIPLIYQSGYLTIKDYDKEFGNYLLLFPNDEVRYGFINFLVPFYTSMTNSDQGFYIGKFVQELRAGDYNAFLTRLQAFFADFPYQLNAKTERHYQVVFYLVFKLMGQFTQVEVESATGRADAVVKTPKYIYVFEFKLNGTAEEALQQIEDKGYLIPYQTDGREVIKLGVEFSAEERNISRWLNVM</sequence>
<evidence type="ECO:0000313" key="3">
    <source>
        <dbReference type="Proteomes" id="UP000061809"/>
    </source>
</evidence>
<reference evidence="2 3" key="1">
    <citation type="journal article" date="2015" name="Science">
        <title>Genetic determinants of in vivo fitness and diet responsiveness in multiple human gut Bacteroides.</title>
        <authorList>
            <person name="Wu M."/>
            <person name="McNulty N.P."/>
            <person name="Rodionov D.A."/>
            <person name="Khoroshkin M.S."/>
            <person name="Griffin N.W."/>
            <person name="Cheng J."/>
            <person name="Latreille P."/>
            <person name="Kerstetter R.A."/>
            <person name="Terrapon N."/>
            <person name="Henrissat B."/>
            <person name="Osterman A.L."/>
            <person name="Gordon J.I."/>
        </authorList>
    </citation>
    <scope>NUCLEOTIDE SEQUENCE [LARGE SCALE GENOMIC DNA]</scope>
    <source>
        <strain evidence="2 3">WH2</strain>
    </source>
</reference>
<organism evidence="2 3">
    <name type="scientific">Bacteroides cellulosilyticus</name>
    <dbReference type="NCBI Taxonomy" id="246787"/>
    <lineage>
        <taxon>Bacteria</taxon>
        <taxon>Pseudomonadati</taxon>
        <taxon>Bacteroidota</taxon>
        <taxon>Bacteroidia</taxon>
        <taxon>Bacteroidales</taxon>
        <taxon>Bacteroidaceae</taxon>
        <taxon>Bacteroides</taxon>
    </lineage>
</organism>
<feature type="domain" description="AAA-ATPase-like" evidence="1">
    <location>
        <begin position="11"/>
        <end position="207"/>
    </location>
</feature>
<dbReference type="EMBL" id="CP012801">
    <property type="protein sequence ID" value="ALJ58345.1"/>
    <property type="molecule type" value="Genomic_DNA"/>
</dbReference>
<dbReference type="InterPro" id="IPR012547">
    <property type="entry name" value="PDDEXK_9"/>
</dbReference>
<gene>
    <name evidence="2" type="ORF">BcellWH2_01083</name>
</gene>
<protein>
    <submittedName>
        <fullName evidence="2">Putative AAA-ATPase</fullName>
    </submittedName>
</protein>
<proteinExistence type="predicted"/>
<evidence type="ECO:0000259" key="1">
    <source>
        <dbReference type="Pfam" id="PF09820"/>
    </source>
</evidence>
<dbReference type="Pfam" id="PF09820">
    <property type="entry name" value="AAA-ATPase_like"/>
    <property type="match status" value="1"/>
</dbReference>
<dbReference type="AlphaFoldDB" id="A0A0P0GC04"/>
<dbReference type="PATRIC" id="fig|246787.4.peg.1116"/>
<dbReference type="PANTHER" id="PTHR34825:SF1">
    <property type="entry name" value="AAA-ATPASE-LIKE DOMAIN-CONTAINING PROTEIN"/>
    <property type="match status" value="1"/>
</dbReference>
<accession>A0A0P0GC04</accession>